<dbReference type="Pfam" id="PF13403">
    <property type="entry name" value="Hint_2"/>
    <property type="match status" value="1"/>
</dbReference>
<evidence type="ECO:0000313" key="2">
    <source>
        <dbReference type="EMBL" id="MFC3145714.1"/>
    </source>
</evidence>
<accession>A0ABV7GVM6</accession>
<gene>
    <name evidence="2" type="ORF">ACFOGP_23530</name>
</gene>
<dbReference type="EMBL" id="JBHRTB010000010">
    <property type="protein sequence ID" value="MFC3145714.1"/>
    <property type="molecule type" value="Genomic_DNA"/>
</dbReference>
<feature type="domain" description="Hedgehog/Intein (Hint)" evidence="1">
    <location>
        <begin position="167"/>
        <end position="310"/>
    </location>
</feature>
<dbReference type="Proteomes" id="UP001595632">
    <property type="component" value="Unassembled WGS sequence"/>
</dbReference>
<comment type="caution">
    <text evidence="2">The sequence shown here is derived from an EMBL/GenBank/DDBJ whole genome shotgun (WGS) entry which is preliminary data.</text>
</comment>
<evidence type="ECO:0000313" key="3">
    <source>
        <dbReference type="Proteomes" id="UP001595632"/>
    </source>
</evidence>
<sequence>MSWLAISDGRSCLRRPSNTAPELLATGTLVLEAQTHGDRDATVDLLTMECRDGWPRSLRVSLSPDGRVTVEHRQGRSAARATVHAPRLMANDTLRLTYGWDAPARRGTLTAENVDSAAAQQVAVAAPHPMPTADLRLLAEAGCGSRIDPRVSLLAASNRLEPIGPMPGFARDTLIETAAGTRRIETIRPGDLVVTAGRGLQPVRHVVSRAVPAVGQYRPVRLRAPFLGLRTDMCVAPHHRVMIDGSDAEYLFGTDTVMVEARHLQPMAAPTAATGAETAQGPVVRYHQLVLDMHDCLYTAGTWSESLYIGRLARRPVRLASSVLAGVAPARLPVHAEVAGPLLKPFEAMVLVSGRCA</sequence>
<keyword evidence="3" id="KW-1185">Reference proteome</keyword>
<dbReference type="RefSeq" id="WP_275632665.1">
    <property type="nucleotide sequence ID" value="NZ_JARGYD010000003.1"/>
</dbReference>
<evidence type="ECO:0000259" key="1">
    <source>
        <dbReference type="Pfam" id="PF13403"/>
    </source>
</evidence>
<dbReference type="SUPFAM" id="SSF51294">
    <property type="entry name" value="Hedgehog/intein (Hint) domain"/>
    <property type="match status" value="1"/>
</dbReference>
<organism evidence="2 3">
    <name type="scientific">Psychromarinibacter halotolerans</name>
    <dbReference type="NCBI Taxonomy" id="1775175"/>
    <lineage>
        <taxon>Bacteria</taxon>
        <taxon>Pseudomonadati</taxon>
        <taxon>Pseudomonadota</taxon>
        <taxon>Alphaproteobacteria</taxon>
        <taxon>Rhodobacterales</taxon>
        <taxon>Paracoccaceae</taxon>
        <taxon>Psychromarinibacter</taxon>
    </lineage>
</organism>
<protein>
    <submittedName>
        <fullName evidence="2">Hint domain-containing protein</fullName>
    </submittedName>
</protein>
<reference evidence="3" key="1">
    <citation type="journal article" date="2019" name="Int. J. Syst. Evol. Microbiol.">
        <title>The Global Catalogue of Microorganisms (GCM) 10K type strain sequencing project: providing services to taxonomists for standard genome sequencing and annotation.</title>
        <authorList>
            <consortium name="The Broad Institute Genomics Platform"/>
            <consortium name="The Broad Institute Genome Sequencing Center for Infectious Disease"/>
            <person name="Wu L."/>
            <person name="Ma J."/>
        </authorList>
    </citation>
    <scope>NUCLEOTIDE SEQUENCE [LARGE SCALE GENOMIC DNA]</scope>
    <source>
        <strain evidence="3">KCTC 52366</strain>
    </source>
</reference>
<name>A0ABV7GVM6_9RHOB</name>
<dbReference type="InterPro" id="IPR036844">
    <property type="entry name" value="Hint_dom_sf"/>
</dbReference>
<dbReference type="Gene3D" id="2.170.16.10">
    <property type="entry name" value="Hedgehog/Intein (Hint) domain"/>
    <property type="match status" value="1"/>
</dbReference>
<proteinExistence type="predicted"/>
<dbReference type="InterPro" id="IPR028992">
    <property type="entry name" value="Hedgehog/Intein_dom"/>
</dbReference>